<dbReference type="AlphaFoldDB" id="A0A0R2PU33"/>
<evidence type="ECO:0000313" key="3">
    <source>
        <dbReference type="EMBL" id="KRO41377.1"/>
    </source>
</evidence>
<keyword evidence="3" id="KW-0012">Acyltransferase</keyword>
<evidence type="ECO:0000259" key="1">
    <source>
        <dbReference type="Pfam" id="PF00108"/>
    </source>
</evidence>
<keyword evidence="3" id="KW-0808">Transferase</keyword>
<protein>
    <submittedName>
        <fullName evidence="3">Acetyl-CoA acetyltransferase</fullName>
        <ecNumber evidence="3">2.3.1.9</ecNumber>
    </submittedName>
</protein>
<accession>A0A0R2PU33</accession>
<feature type="domain" description="Thiolase C-terminal" evidence="2">
    <location>
        <begin position="270"/>
        <end position="409"/>
    </location>
</feature>
<dbReference type="Gene3D" id="3.40.47.10">
    <property type="match status" value="1"/>
</dbReference>
<dbReference type="SUPFAM" id="SSF53901">
    <property type="entry name" value="Thiolase-like"/>
    <property type="match status" value="2"/>
</dbReference>
<dbReference type="NCBIfam" id="NF004936">
    <property type="entry name" value="PRK06289.1"/>
    <property type="match status" value="1"/>
</dbReference>
<proteinExistence type="predicted"/>
<name>A0A0R2PU33_9GAMM</name>
<feature type="domain" description="Thiolase N-terminal" evidence="1">
    <location>
        <begin position="6"/>
        <end position="190"/>
    </location>
</feature>
<dbReference type="InterPro" id="IPR020616">
    <property type="entry name" value="Thiolase_N"/>
</dbReference>
<dbReference type="CDD" id="cd00829">
    <property type="entry name" value="SCP-x_thiolase"/>
    <property type="match status" value="1"/>
</dbReference>
<dbReference type="Pfam" id="PF00108">
    <property type="entry name" value="Thiolase_N"/>
    <property type="match status" value="1"/>
</dbReference>
<dbReference type="EC" id="2.3.1.9" evidence="3"/>
<sequence>MQKRVYILGGYQSDFAQNWYRNELDLLDVFEETIAKGLQSVDLEPKDVDVAHVGNFTAELFCNQGHLGGFFVSSHPDFFGLPSSRHEAACASGSIATLAACAEIESGRYELAAVLGIEQMRNVSGEQAAQNIGGPAMRSGFECQGVKYPWPHMFSELTNEYDKRYGINEDHLSRISEINFFNAKKNPNSQTRGWTFESDTFTRSDHTNPVIEGRTRKMDCGQVTDGAAIIFLASERKAREYAKIRSMNFESIPYIKGWGHQTGPITYQEKIDFSQDKEYVFPHVKKAIDDAFKRASMQGVTDIDGIETHDCFTSTEYMAIDHFGITKPGESWKAIESGDIEIGGKIPINASGGLIGLGHPVGATGVRMLLDSYKQCTNNAGDYQINNAKNISTLNIGGSATTVVSFVVGTI</sequence>
<dbReference type="InterPro" id="IPR055140">
    <property type="entry name" value="Thiolase_C_2"/>
</dbReference>
<dbReference type="Pfam" id="PF22691">
    <property type="entry name" value="Thiolase_C_1"/>
    <property type="match status" value="1"/>
</dbReference>
<evidence type="ECO:0000313" key="4">
    <source>
        <dbReference type="Proteomes" id="UP000050874"/>
    </source>
</evidence>
<dbReference type="PANTHER" id="PTHR42870">
    <property type="entry name" value="ACETYL-COA C-ACETYLTRANSFERASE"/>
    <property type="match status" value="1"/>
</dbReference>
<comment type="caution">
    <text evidence="3">The sequence shown here is derived from an EMBL/GenBank/DDBJ whole genome shotgun (WGS) entry which is preliminary data.</text>
</comment>
<evidence type="ECO:0000259" key="2">
    <source>
        <dbReference type="Pfam" id="PF22691"/>
    </source>
</evidence>
<gene>
    <name evidence="3" type="ORF">ABR63_04740</name>
</gene>
<dbReference type="PANTHER" id="PTHR42870:SF1">
    <property type="entry name" value="NON-SPECIFIC LIPID-TRANSFER PROTEIN-LIKE 2"/>
    <property type="match status" value="1"/>
</dbReference>
<dbReference type="InterPro" id="IPR002155">
    <property type="entry name" value="Thiolase"/>
</dbReference>
<reference evidence="4" key="1">
    <citation type="submission" date="2015-10" db="EMBL/GenBank/DDBJ databases">
        <title>Metagenome-Assembled Genomes uncover a global brackish microbiome.</title>
        <authorList>
            <person name="Hugerth L.W."/>
            <person name="Larsson J."/>
            <person name="Alneberg J."/>
            <person name="Lindh M.V."/>
            <person name="Legrand C."/>
            <person name="Pinhassi J."/>
            <person name="Andersson A."/>
        </authorList>
    </citation>
    <scope>NUCLEOTIDE SEQUENCE [LARGE SCALE GENOMIC DNA]</scope>
</reference>
<organism evidence="3 4">
    <name type="scientific">SAR86 cluster bacterium BACL1 MAG-120920-bin57</name>
    <dbReference type="NCBI Taxonomy" id="1655571"/>
    <lineage>
        <taxon>Bacteria</taxon>
        <taxon>Pseudomonadati</taxon>
        <taxon>Pseudomonadota</taxon>
        <taxon>Gammaproteobacteria</taxon>
        <taxon>SAR86 cluster</taxon>
    </lineage>
</organism>
<dbReference type="Proteomes" id="UP000050874">
    <property type="component" value="Unassembled WGS sequence"/>
</dbReference>
<dbReference type="InterPro" id="IPR016039">
    <property type="entry name" value="Thiolase-like"/>
</dbReference>
<dbReference type="EMBL" id="LIAV01000004">
    <property type="protein sequence ID" value="KRO41377.1"/>
    <property type="molecule type" value="Genomic_DNA"/>
</dbReference>
<dbReference type="PIRSF" id="PIRSF000429">
    <property type="entry name" value="Ac-CoA_Ac_transf"/>
    <property type="match status" value="1"/>
</dbReference>
<dbReference type="GO" id="GO:0003985">
    <property type="term" value="F:acetyl-CoA C-acetyltransferase activity"/>
    <property type="evidence" value="ECO:0007669"/>
    <property type="project" value="UniProtKB-EC"/>
</dbReference>